<dbReference type="PANTHER" id="PTHR43856">
    <property type="entry name" value="CARDIOLIPIN HYDROLASE"/>
    <property type="match status" value="1"/>
</dbReference>
<keyword evidence="5" id="KW-0442">Lipid degradation</keyword>
<dbReference type="InterPro" id="IPR051406">
    <property type="entry name" value="PLD_domain"/>
</dbReference>
<dbReference type="Proteomes" id="UP000183417">
    <property type="component" value="Unassembled WGS sequence"/>
</dbReference>
<reference evidence="10 11" key="1">
    <citation type="submission" date="2016-10" db="EMBL/GenBank/DDBJ databases">
        <authorList>
            <person name="de Groot N.N."/>
        </authorList>
    </citation>
    <scope>NUCLEOTIDE SEQUENCE [LARGE SCALE GENOMIC DNA]</scope>
    <source>
        <strain evidence="10 11">LMG 24775</strain>
    </source>
</reference>
<name>A0A1H3MWB8_9BURK</name>
<dbReference type="GO" id="GO:0004630">
    <property type="term" value="F:phospholipase D activity"/>
    <property type="evidence" value="ECO:0007669"/>
    <property type="project" value="UniProtKB-EC"/>
</dbReference>
<geneLocation type="plasmid" evidence="9 12">
    <name>unnamed</name>
</geneLocation>
<feature type="chain" id="PRO_5044558461" description="phospholipase D" evidence="7">
    <location>
        <begin position="24"/>
        <end position="209"/>
    </location>
</feature>
<comment type="similarity">
    <text evidence="2">Belongs to the phospholipase D family.</text>
</comment>
<evidence type="ECO:0000256" key="5">
    <source>
        <dbReference type="ARBA" id="ARBA00022963"/>
    </source>
</evidence>
<evidence type="ECO:0000313" key="9">
    <source>
        <dbReference type="EMBL" id="QPS84962.1"/>
    </source>
</evidence>
<dbReference type="InterPro" id="IPR001736">
    <property type="entry name" value="PLipase_D/transphosphatidylase"/>
</dbReference>
<dbReference type="GO" id="GO:0016891">
    <property type="term" value="F:RNA endonuclease activity producing 5'-phosphomonoesters, hydrolytic mechanism"/>
    <property type="evidence" value="ECO:0007669"/>
    <property type="project" value="TreeGrafter"/>
</dbReference>
<evidence type="ECO:0000256" key="1">
    <source>
        <dbReference type="ARBA" id="ARBA00000798"/>
    </source>
</evidence>
<dbReference type="GO" id="GO:0006793">
    <property type="term" value="P:phosphorus metabolic process"/>
    <property type="evidence" value="ECO:0007669"/>
    <property type="project" value="UniProtKB-ARBA"/>
</dbReference>
<evidence type="ECO:0000256" key="6">
    <source>
        <dbReference type="ARBA" id="ARBA00023098"/>
    </source>
</evidence>
<evidence type="ECO:0000256" key="3">
    <source>
        <dbReference type="ARBA" id="ARBA00012027"/>
    </source>
</evidence>
<sequence>MLNYRIVSKAALAITATAFVTLAAGFDGADLRSAAGRVARSIVDAPVRVPSAGTVEIAFSPKGGAEGLVVRVIDAAQVDIKVLAYAFTSARVTQALLRARKRGVSVALVVDENHNLSRESDGRARAALSALSTAGADVRVVSAFAIHHDKLILSDSKHVQTGSFNYTVSAETRNSEYVTVNWDNPALAEAFLPHFKRNQSLATQFSTKY</sequence>
<feature type="domain" description="PLD phosphodiesterase" evidence="8">
    <location>
        <begin position="143"/>
        <end position="170"/>
    </location>
</feature>
<keyword evidence="12" id="KW-1185">Reference proteome</keyword>
<accession>A0A1H3MWB8</accession>
<keyword evidence="4" id="KW-0378">Hydrolase</keyword>
<evidence type="ECO:0000259" key="8">
    <source>
        <dbReference type="PROSITE" id="PS50035"/>
    </source>
</evidence>
<evidence type="ECO:0000256" key="7">
    <source>
        <dbReference type="SAM" id="SignalP"/>
    </source>
</evidence>
<dbReference type="GO" id="GO:0016042">
    <property type="term" value="P:lipid catabolic process"/>
    <property type="evidence" value="ECO:0007669"/>
    <property type="project" value="UniProtKB-KW"/>
</dbReference>
<dbReference type="EMBL" id="CP065749">
    <property type="protein sequence ID" value="QPS84962.1"/>
    <property type="molecule type" value="Genomic_DNA"/>
</dbReference>
<gene>
    <name evidence="9" type="ORF">I6G47_32975</name>
    <name evidence="10" type="ORF">SAMN05421547_10866</name>
</gene>
<organism evidence="10 11">
    <name type="scientific">Delftia lacustris</name>
    <dbReference type="NCBI Taxonomy" id="558537"/>
    <lineage>
        <taxon>Bacteria</taxon>
        <taxon>Pseudomonadati</taxon>
        <taxon>Pseudomonadota</taxon>
        <taxon>Betaproteobacteria</taxon>
        <taxon>Burkholderiales</taxon>
        <taxon>Comamonadaceae</taxon>
        <taxon>Delftia</taxon>
    </lineage>
</organism>
<comment type="catalytic activity">
    <reaction evidence="1">
        <text>a 1,2-diacyl-sn-glycero-3-phosphocholine + H2O = a 1,2-diacyl-sn-glycero-3-phosphate + choline + H(+)</text>
        <dbReference type="Rhea" id="RHEA:14445"/>
        <dbReference type="ChEBI" id="CHEBI:15354"/>
        <dbReference type="ChEBI" id="CHEBI:15377"/>
        <dbReference type="ChEBI" id="CHEBI:15378"/>
        <dbReference type="ChEBI" id="CHEBI:57643"/>
        <dbReference type="ChEBI" id="CHEBI:58608"/>
        <dbReference type="EC" id="3.1.4.4"/>
    </reaction>
</comment>
<dbReference type="RefSeq" id="WP_074921855.1">
    <property type="nucleotide sequence ID" value="NZ_CP065749.1"/>
</dbReference>
<dbReference type="Gene3D" id="3.30.870.10">
    <property type="entry name" value="Endonuclease Chain A"/>
    <property type="match status" value="1"/>
</dbReference>
<feature type="signal peptide" evidence="7">
    <location>
        <begin position="1"/>
        <end position="23"/>
    </location>
</feature>
<dbReference type="EMBL" id="FNPE01000008">
    <property type="protein sequence ID" value="SDY80788.1"/>
    <property type="molecule type" value="Genomic_DNA"/>
</dbReference>
<dbReference type="PROSITE" id="PS50035">
    <property type="entry name" value="PLD"/>
    <property type="match status" value="1"/>
</dbReference>
<reference evidence="9 12" key="2">
    <citation type="submission" date="2020-12" db="EMBL/GenBank/DDBJ databases">
        <title>FDA dAtabase for Regulatory Grade micrObial Sequences (FDA-ARGOS): Supporting development and validation of Infectious Disease Dx tests.</title>
        <authorList>
            <person name="Sproer C."/>
            <person name="Gronow S."/>
            <person name="Severitt S."/>
            <person name="Schroder I."/>
            <person name="Tallon L."/>
            <person name="Sadzewicz L."/>
            <person name="Zhao X."/>
            <person name="Boylan J."/>
            <person name="Ott S."/>
            <person name="Bowen H."/>
            <person name="Vavikolanu K."/>
            <person name="Mehta A."/>
            <person name="Aluvathingal J."/>
            <person name="Nadendla S."/>
            <person name="Lowell S."/>
            <person name="Myers T."/>
            <person name="Yan Y."/>
            <person name="Sichtig H."/>
        </authorList>
    </citation>
    <scope>NUCLEOTIDE SEQUENCE [LARGE SCALE GENOMIC DNA]</scope>
    <source>
        <strain evidence="9 12">FDAARGOS_890</strain>
        <plasmid evidence="9 12">unnamed</plasmid>
    </source>
</reference>
<keyword evidence="9" id="KW-0614">Plasmid</keyword>
<dbReference type="KEGG" id="dla:I6G47_32975"/>
<dbReference type="InterPro" id="IPR025202">
    <property type="entry name" value="PLD-like_dom"/>
</dbReference>
<dbReference type="Proteomes" id="UP000595064">
    <property type="component" value="Plasmid unnamed"/>
</dbReference>
<evidence type="ECO:0000313" key="12">
    <source>
        <dbReference type="Proteomes" id="UP000595064"/>
    </source>
</evidence>
<dbReference type="Pfam" id="PF13091">
    <property type="entry name" value="PLDc_2"/>
    <property type="match status" value="1"/>
</dbReference>
<dbReference type="EC" id="3.1.4.4" evidence="3"/>
<keyword evidence="7" id="KW-0732">Signal</keyword>
<dbReference type="PANTHER" id="PTHR43856:SF1">
    <property type="entry name" value="MITOCHONDRIAL CARDIOLIPIN HYDROLASE"/>
    <property type="match status" value="1"/>
</dbReference>
<dbReference type="AlphaFoldDB" id="A0A1H3MWB8"/>
<proteinExistence type="inferred from homology"/>
<evidence type="ECO:0000313" key="10">
    <source>
        <dbReference type="EMBL" id="SDY80788.1"/>
    </source>
</evidence>
<evidence type="ECO:0000313" key="11">
    <source>
        <dbReference type="Proteomes" id="UP000183417"/>
    </source>
</evidence>
<evidence type="ECO:0000256" key="2">
    <source>
        <dbReference type="ARBA" id="ARBA00008664"/>
    </source>
</evidence>
<keyword evidence="6" id="KW-0443">Lipid metabolism</keyword>
<protein>
    <recommendedName>
        <fullName evidence="3">phospholipase D</fullName>
        <ecNumber evidence="3">3.1.4.4</ecNumber>
    </recommendedName>
</protein>
<dbReference type="GeneID" id="94688935"/>
<dbReference type="SUPFAM" id="SSF56024">
    <property type="entry name" value="Phospholipase D/nuclease"/>
    <property type="match status" value="1"/>
</dbReference>
<evidence type="ECO:0000256" key="4">
    <source>
        <dbReference type="ARBA" id="ARBA00022801"/>
    </source>
</evidence>